<proteinExistence type="predicted"/>
<evidence type="ECO:0000256" key="1">
    <source>
        <dbReference type="SAM" id="MobiDB-lite"/>
    </source>
</evidence>
<protein>
    <submittedName>
        <fullName evidence="2">Uncharacterized protein</fullName>
    </submittedName>
</protein>
<gene>
    <name evidence="2" type="ORF">BKH33_06265</name>
</gene>
<accession>A0A854D5U8</accession>
<name>A0A854D5U8_ACTNA</name>
<feature type="compositionally biased region" description="Low complexity" evidence="1">
    <location>
        <begin position="1"/>
        <end position="16"/>
    </location>
</feature>
<feature type="region of interest" description="Disordered" evidence="1">
    <location>
        <begin position="1"/>
        <end position="22"/>
    </location>
</feature>
<evidence type="ECO:0000313" key="2">
    <source>
        <dbReference type="EMBL" id="OMG36769.1"/>
    </source>
</evidence>
<dbReference type="EMBL" id="MSRR01000010">
    <property type="protein sequence ID" value="OMG36769.1"/>
    <property type="molecule type" value="Genomic_DNA"/>
</dbReference>
<organism evidence="2 3">
    <name type="scientific">Actinomyces naeslundii</name>
    <dbReference type="NCBI Taxonomy" id="1655"/>
    <lineage>
        <taxon>Bacteria</taxon>
        <taxon>Bacillati</taxon>
        <taxon>Actinomycetota</taxon>
        <taxon>Actinomycetes</taxon>
        <taxon>Actinomycetales</taxon>
        <taxon>Actinomycetaceae</taxon>
        <taxon>Actinomyces</taxon>
    </lineage>
</organism>
<comment type="caution">
    <text evidence="2">The sequence shown here is derived from an EMBL/GenBank/DDBJ whole genome shotgun (WGS) entry which is preliminary data.</text>
</comment>
<reference evidence="2 3" key="1">
    <citation type="submission" date="2016-12" db="EMBL/GenBank/DDBJ databases">
        <title>Genomic comparison of strains in the 'Actinomyces naeslundii' group.</title>
        <authorList>
            <person name="Mughal S.R."/>
            <person name="Do T."/>
            <person name="Gilbert S.C."/>
            <person name="Witherden E.A."/>
            <person name="Didelot X."/>
            <person name="Beighton D."/>
        </authorList>
    </citation>
    <scope>NUCLEOTIDE SEQUENCE [LARGE SCALE GENOMIC DNA]</scope>
    <source>
        <strain evidence="2 3">NCTC 10301</strain>
    </source>
</reference>
<sequence>MVDTTPTAPAPATGTDGSRKEALRSLRGLPTYSADFFPMEARPPSQSFRQNRDLAASWLLITFHPHRRSRHQ</sequence>
<evidence type="ECO:0000313" key="3">
    <source>
        <dbReference type="Proteomes" id="UP000187035"/>
    </source>
</evidence>
<dbReference type="Proteomes" id="UP000187035">
    <property type="component" value="Unassembled WGS sequence"/>
</dbReference>
<dbReference type="AlphaFoldDB" id="A0A854D5U8"/>